<dbReference type="InParanoid" id="A0A0C3KQ42"/>
<proteinExistence type="predicted"/>
<sequence>MSANRAPRLSQLVCAATPDPVKAEKADLRQQIAAASAILVAEARCFPKDREGMQEEKTMWLRCWEEKTAMLMLLVERGKELGVMVRVDAAEVPILAEADNVYERWTAEEAEVRARAEQDVLMGDENAQETGGLGASVAVPVVTEKMLHVEVVSHLVRKSPKRSWQTVTESEDEDEPKIVIPPGLILHKVLYVRRLCMNEAGVREVDEGCGKEGAGRHFVQASKTVKASSSKRVVDDDDDDDEVEVVESHTHAKGKAPVCSRLDAKVTADLSQLLRLLRAEAAESQAAYLRLQVRVDQLAEALEKIGVE</sequence>
<gene>
    <name evidence="1" type="ORF">M404DRAFT_20342</name>
</gene>
<dbReference type="Proteomes" id="UP000054217">
    <property type="component" value="Unassembled WGS sequence"/>
</dbReference>
<name>A0A0C3KQ42_PISTI</name>
<evidence type="ECO:0000313" key="1">
    <source>
        <dbReference type="EMBL" id="KIO11727.1"/>
    </source>
</evidence>
<dbReference type="HOGENOM" id="CLU_043974_0_0_1"/>
<dbReference type="AlphaFoldDB" id="A0A0C3KQ42"/>
<dbReference type="EMBL" id="KN831949">
    <property type="protein sequence ID" value="KIO11727.1"/>
    <property type="molecule type" value="Genomic_DNA"/>
</dbReference>
<accession>A0A0C3KQ42</accession>
<protein>
    <submittedName>
        <fullName evidence="1">Uncharacterized protein</fullName>
    </submittedName>
</protein>
<evidence type="ECO:0000313" key="2">
    <source>
        <dbReference type="Proteomes" id="UP000054217"/>
    </source>
</evidence>
<reference evidence="1 2" key="1">
    <citation type="submission" date="2014-04" db="EMBL/GenBank/DDBJ databases">
        <authorList>
            <consortium name="DOE Joint Genome Institute"/>
            <person name="Kuo A."/>
            <person name="Kohler A."/>
            <person name="Costa M.D."/>
            <person name="Nagy L.G."/>
            <person name="Floudas D."/>
            <person name="Copeland A."/>
            <person name="Barry K.W."/>
            <person name="Cichocki N."/>
            <person name="Veneault-Fourrey C."/>
            <person name="LaButti K."/>
            <person name="Lindquist E.A."/>
            <person name="Lipzen A."/>
            <person name="Lundell T."/>
            <person name="Morin E."/>
            <person name="Murat C."/>
            <person name="Sun H."/>
            <person name="Tunlid A."/>
            <person name="Henrissat B."/>
            <person name="Grigoriev I.V."/>
            <person name="Hibbett D.S."/>
            <person name="Martin F."/>
            <person name="Nordberg H.P."/>
            <person name="Cantor M.N."/>
            <person name="Hua S.X."/>
        </authorList>
    </citation>
    <scope>NUCLEOTIDE SEQUENCE [LARGE SCALE GENOMIC DNA]</scope>
    <source>
        <strain evidence="1 2">Marx 270</strain>
    </source>
</reference>
<reference evidence="2" key="2">
    <citation type="submission" date="2015-01" db="EMBL/GenBank/DDBJ databases">
        <title>Evolutionary Origins and Diversification of the Mycorrhizal Mutualists.</title>
        <authorList>
            <consortium name="DOE Joint Genome Institute"/>
            <consortium name="Mycorrhizal Genomics Consortium"/>
            <person name="Kohler A."/>
            <person name="Kuo A."/>
            <person name="Nagy L.G."/>
            <person name="Floudas D."/>
            <person name="Copeland A."/>
            <person name="Barry K.W."/>
            <person name="Cichocki N."/>
            <person name="Veneault-Fourrey C."/>
            <person name="LaButti K."/>
            <person name="Lindquist E.A."/>
            <person name="Lipzen A."/>
            <person name="Lundell T."/>
            <person name="Morin E."/>
            <person name="Murat C."/>
            <person name="Riley R."/>
            <person name="Ohm R."/>
            <person name="Sun H."/>
            <person name="Tunlid A."/>
            <person name="Henrissat B."/>
            <person name="Grigoriev I.V."/>
            <person name="Hibbett D.S."/>
            <person name="Martin F."/>
        </authorList>
    </citation>
    <scope>NUCLEOTIDE SEQUENCE [LARGE SCALE GENOMIC DNA]</scope>
    <source>
        <strain evidence="2">Marx 270</strain>
    </source>
</reference>
<organism evidence="1 2">
    <name type="scientific">Pisolithus tinctorius Marx 270</name>
    <dbReference type="NCBI Taxonomy" id="870435"/>
    <lineage>
        <taxon>Eukaryota</taxon>
        <taxon>Fungi</taxon>
        <taxon>Dikarya</taxon>
        <taxon>Basidiomycota</taxon>
        <taxon>Agaricomycotina</taxon>
        <taxon>Agaricomycetes</taxon>
        <taxon>Agaricomycetidae</taxon>
        <taxon>Boletales</taxon>
        <taxon>Sclerodermatineae</taxon>
        <taxon>Pisolithaceae</taxon>
        <taxon>Pisolithus</taxon>
    </lineage>
</organism>
<keyword evidence="2" id="KW-1185">Reference proteome</keyword>